<name>A0A5C6REV5_9BACT</name>
<evidence type="ECO:0000313" key="1">
    <source>
        <dbReference type="EMBL" id="TXB54407.1"/>
    </source>
</evidence>
<evidence type="ECO:0000313" key="2">
    <source>
        <dbReference type="Proteomes" id="UP000321580"/>
    </source>
</evidence>
<feature type="non-terminal residue" evidence="1">
    <location>
        <position position="1"/>
    </location>
</feature>
<dbReference type="Proteomes" id="UP000321580">
    <property type="component" value="Unassembled WGS sequence"/>
</dbReference>
<sequence length="188" mass="21761">WINKTSIKENYSKFIMQLAMVEKGELIKKEKEKKATALWGLVETANEKLHLSCYCQSKIGFDLAEELVMEVNNNNRTINLTLPSPQVVSVEYTPSFYLEKSGGGVFHQLTNSDAKMIYDYDYNELLNSAKYEARDRANQHQNIRQAKENVKIFFQALFHPLITNPKYPYKLHIDFAPRTETCDFSCSC</sequence>
<keyword evidence="2" id="KW-1185">Reference proteome</keyword>
<dbReference type="Pfam" id="PF14014">
    <property type="entry name" value="DUF4230"/>
    <property type="match status" value="1"/>
</dbReference>
<dbReference type="RefSeq" id="WP_147169776.1">
    <property type="nucleotide sequence ID" value="NZ_VOOR01000176.1"/>
</dbReference>
<dbReference type="InterPro" id="IPR025324">
    <property type="entry name" value="DUF4230"/>
</dbReference>
<protein>
    <submittedName>
        <fullName evidence="1">DUF4230 domain-containing protein</fullName>
    </submittedName>
</protein>
<dbReference type="AlphaFoldDB" id="A0A5C6REV5"/>
<organism evidence="1 2">
    <name type="scientific">Phaeodactylibacter luteus</name>
    <dbReference type="NCBI Taxonomy" id="1564516"/>
    <lineage>
        <taxon>Bacteria</taxon>
        <taxon>Pseudomonadati</taxon>
        <taxon>Bacteroidota</taxon>
        <taxon>Saprospiria</taxon>
        <taxon>Saprospirales</taxon>
        <taxon>Haliscomenobacteraceae</taxon>
        <taxon>Phaeodactylibacter</taxon>
    </lineage>
</organism>
<dbReference type="EMBL" id="VOOR01000176">
    <property type="protein sequence ID" value="TXB54407.1"/>
    <property type="molecule type" value="Genomic_DNA"/>
</dbReference>
<comment type="caution">
    <text evidence="1">The sequence shown here is derived from an EMBL/GenBank/DDBJ whole genome shotgun (WGS) entry which is preliminary data.</text>
</comment>
<accession>A0A5C6REV5</accession>
<proteinExistence type="predicted"/>
<reference evidence="1 2" key="1">
    <citation type="submission" date="2019-08" db="EMBL/GenBank/DDBJ databases">
        <title>Genome of Phaeodactylibacter luteus.</title>
        <authorList>
            <person name="Bowman J.P."/>
        </authorList>
    </citation>
    <scope>NUCLEOTIDE SEQUENCE [LARGE SCALE GENOMIC DNA]</scope>
    <source>
        <strain evidence="1 2">KCTC 42180</strain>
    </source>
</reference>
<gene>
    <name evidence="1" type="ORF">FRY97_22010</name>
</gene>